<dbReference type="Proteomes" id="UP000250242">
    <property type="component" value="Unassembled WGS sequence"/>
</dbReference>
<dbReference type="AlphaFoldDB" id="A0A2N6QEC6"/>
<dbReference type="SUPFAM" id="SSF82657">
    <property type="entry name" value="BolA-like"/>
    <property type="match status" value="1"/>
</dbReference>
<gene>
    <name evidence="2" type="primary">bolA</name>
    <name evidence="2" type="ORF">NCTC11009_01877</name>
</gene>
<dbReference type="PANTHER" id="PTHR46230">
    <property type="match status" value="1"/>
</dbReference>
<dbReference type="PIRSF" id="PIRSF003113">
    <property type="entry name" value="BolA"/>
    <property type="match status" value="1"/>
</dbReference>
<comment type="similarity">
    <text evidence="1">Belongs to the BolA/IbaG family.</text>
</comment>
<dbReference type="STRING" id="90245.GCA_001056285_01405"/>
<dbReference type="Pfam" id="PF01722">
    <property type="entry name" value="BolA"/>
    <property type="match status" value="1"/>
</dbReference>
<protein>
    <submittedName>
        <fullName evidence="2">Transcriptional regulator BolA</fullName>
    </submittedName>
</protein>
<organism evidence="2 3">
    <name type="scientific">Oligella urethralis</name>
    <dbReference type="NCBI Taxonomy" id="90245"/>
    <lineage>
        <taxon>Bacteria</taxon>
        <taxon>Pseudomonadati</taxon>
        <taxon>Pseudomonadota</taxon>
        <taxon>Betaproteobacteria</taxon>
        <taxon>Burkholderiales</taxon>
        <taxon>Alcaligenaceae</taxon>
        <taxon>Oligella</taxon>
    </lineage>
</organism>
<dbReference type="InterPro" id="IPR036065">
    <property type="entry name" value="BolA-like_sf"/>
</dbReference>
<name>A0A2N6QEC6_9BURK</name>
<dbReference type="Gene3D" id="3.30.300.90">
    <property type="entry name" value="BolA-like"/>
    <property type="match status" value="1"/>
</dbReference>
<dbReference type="RefSeq" id="WP_018026343.1">
    <property type="nucleotide sequence ID" value="NZ_CAMQFR010000001.1"/>
</dbReference>
<reference evidence="2 3" key="1">
    <citation type="submission" date="2018-06" db="EMBL/GenBank/DDBJ databases">
        <authorList>
            <consortium name="Pathogen Informatics"/>
            <person name="Doyle S."/>
        </authorList>
    </citation>
    <scope>NUCLEOTIDE SEQUENCE [LARGE SCALE GENOMIC DNA]</scope>
    <source>
        <strain evidence="2 3">NCTC11009</strain>
    </source>
</reference>
<dbReference type="EMBL" id="UATH01000001">
    <property type="protein sequence ID" value="SPY08647.1"/>
    <property type="molecule type" value="Genomic_DNA"/>
</dbReference>
<evidence type="ECO:0000256" key="1">
    <source>
        <dbReference type="RuleBase" id="RU003860"/>
    </source>
</evidence>
<proteinExistence type="inferred from homology"/>
<dbReference type="KEGG" id="our:CEQ07_06315"/>
<dbReference type="GO" id="GO:0016226">
    <property type="term" value="P:iron-sulfur cluster assembly"/>
    <property type="evidence" value="ECO:0007669"/>
    <property type="project" value="TreeGrafter"/>
</dbReference>
<dbReference type="PANTHER" id="PTHR46230:SF7">
    <property type="entry name" value="BOLA-LIKE PROTEIN 1"/>
    <property type="match status" value="1"/>
</dbReference>
<dbReference type="InterPro" id="IPR002634">
    <property type="entry name" value="BolA"/>
</dbReference>
<accession>A0A2N6QEC6</accession>
<sequence>MNEQIHSSLAEERVEMIRQRLAVLEPIELEVSNDSHLHAQHAGNRDGANHFTVTMRSAKFDGITRVQRQRLVYAELQDLMPFPIHALALKLVGSND</sequence>
<evidence type="ECO:0000313" key="3">
    <source>
        <dbReference type="Proteomes" id="UP000250242"/>
    </source>
</evidence>
<evidence type="ECO:0000313" key="2">
    <source>
        <dbReference type="EMBL" id="SPY08647.1"/>
    </source>
</evidence>
<dbReference type="GeneID" id="93427983"/>